<evidence type="ECO:0000256" key="1">
    <source>
        <dbReference type="ARBA" id="ARBA00004294"/>
    </source>
</evidence>
<accession>A0A433TIB8</accession>
<dbReference type="PANTHER" id="PTHR21771:SF1">
    <property type="entry name" value="MITOCHONDRIA-EATING PROTEIN"/>
    <property type="match status" value="1"/>
</dbReference>
<evidence type="ECO:0000256" key="4">
    <source>
        <dbReference type="ARBA" id="ARBA00008233"/>
    </source>
</evidence>
<dbReference type="GO" id="GO:0035694">
    <property type="term" value="P:mitochondrial protein catabolic process"/>
    <property type="evidence" value="ECO:0007669"/>
    <property type="project" value="InterPro"/>
</dbReference>
<evidence type="ECO:0000256" key="6">
    <source>
        <dbReference type="ARBA" id="ARBA00022490"/>
    </source>
</evidence>
<keyword evidence="9" id="KW-0446">Lipid-binding</keyword>
<keyword evidence="6" id="KW-0963">Cytoplasm</keyword>
<keyword evidence="16" id="KW-1185">Reference proteome</keyword>
<evidence type="ECO:0000256" key="2">
    <source>
        <dbReference type="ARBA" id="ARBA00004305"/>
    </source>
</evidence>
<sequence length="667" mass="75152">TPRVGIEKVWRQVRWAESFPDESLAMDTVDLTPTFATRKIAMLFDRRKFTECAALVARLNGITITSILTEIPVEMLHNALPASLPILEALYEKVYRNSESDFPTGQLMTDQLVKRLVTLFAWQHQAESSNDARQMSAAQMISCRTIIRIVLCVEPDFRNVVRQRKRAVDRCVRNMGRHGLVDSSGGKLMTLHDALKVELEKVVILYRCALQKLDSHHVTASLTSGPAPKEASHQRMMQVCRADVQDRIIKNKTLFNLVEPAVSGQYLRKLITILEKRIDYDKVLLFHDTELRKMSEGGTLPQTEASLATALRHFSHGYGTVLSLISQVSEQKNFCYRLMKITFFLKSTALTTESYQSLEGPDTVKHTISGPFFPMGMDTVVGASSSPQLASSQQVMLLEQEVAALKSELAQARDTVRKLQAQEKELRSRLADHIHTRFTSRPTHALEDLSLGSVRPTSLVRAYDDLYREGRVDSLDALDTLPELTGLDILKMKILFSVIVLAFRCVHQHLHELRAKLRHLLCLPISNPPRPPHSDGPGASQADSDLVSSQMEDHISKYLTHTVDRHDVEPIVHEVCQNIYATLYDYPGLQTCDGLVEYARTAVRLAWGLSVQVPPYTISYDARKFLPQNHDRFHTSDSDSDDIKSFLWPMLVDGQTGLCVTRGVVIT</sequence>
<dbReference type="PANTHER" id="PTHR21771">
    <property type="entry name" value="MITOCHONDRIA-EATING PROTEIN-RELATED"/>
    <property type="match status" value="1"/>
</dbReference>
<dbReference type="InterPro" id="IPR026169">
    <property type="entry name" value="MIEAP"/>
</dbReference>
<evidence type="ECO:0000256" key="7">
    <source>
        <dbReference type="ARBA" id="ARBA00022787"/>
    </source>
</evidence>
<feature type="domain" description="Mitochondria-eating protein C-terminal" evidence="14">
    <location>
        <begin position="455"/>
        <end position="667"/>
    </location>
</feature>
<keyword evidence="7" id="KW-1000">Mitochondrion outer membrane</keyword>
<dbReference type="OrthoDB" id="6047381at2759"/>
<evidence type="ECO:0000259" key="14">
    <source>
        <dbReference type="Pfam" id="PF16026"/>
    </source>
</evidence>
<dbReference type="GO" id="GO:0005741">
    <property type="term" value="C:mitochondrial outer membrane"/>
    <property type="evidence" value="ECO:0007669"/>
    <property type="project" value="UniProtKB-SubCell"/>
</dbReference>
<dbReference type="InterPro" id="IPR031981">
    <property type="entry name" value="MIEAP_C"/>
</dbReference>
<evidence type="ECO:0000313" key="16">
    <source>
        <dbReference type="Proteomes" id="UP000271974"/>
    </source>
</evidence>
<dbReference type="GO" id="GO:0005759">
    <property type="term" value="C:mitochondrial matrix"/>
    <property type="evidence" value="ECO:0007669"/>
    <property type="project" value="UniProtKB-SubCell"/>
</dbReference>
<gene>
    <name evidence="15" type="ORF">EGW08_010935</name>
</gene>
<proteinExistence type="inferred from homology"/>
<organism evidence="15 16">
    <name type="scientific">Elysia chlorotica</name>
    <name type="common">Eastern emerald elysia</name>
    <name type="synonym">Sea slug</name>
    <dbReference type="NCBI Taxonomy" id="188477"/>
    <lineage>
        <taxon>Eukaryota</taxon>
        <taxon>Metazoa</taxon>
        <taxon>Spiralia</taxon>
        <taxon>Lophotrochozoa</taxon>
        <taxon>Mollusca</taxon>
        <taxon>Gastropoda</taxon>
        <taxon>Heterobranchia</taxon>
        <taxon>Euthyneura</taxon>
        <taxon>Panpulmonata</taxon>
        <taxon>Sacoglossa</taxon>
        <taxon>Placobranchoidea</taxon>
        <taxon>Plakobranchidae</taxon>
        <taxon>Elysia</taxon>
    </lineage>
</organism>
<keyword evidence="10" id="KW-0496">Mitochondrion</keyword>
<evidence type="ECO:0000256" key="9">
    <source>
        <dbReference type="ARBA" id="ARBA00023121"/>
    </source>
</evidence>
<dbReference type="GO" id="GO:0008289">
    <property type="term" value="F:lipid binding"/>
    <property type="evidence" value="ECO:0007669"/>
    <property type="project" value="UniProtKB-KW"/>
</dbReference>
<protein>
    <recommendedName>
        <fullName evidence="5">Mitochondria-eating protein</fullName>
    </recommendedName>
    <alternativeName>
        <fullName evidence="12">Spermatogenesis-associated protein 18</fullName>
    </alternativeName>
</protein>
<evidence type="ECO:0000256" key="13">
    <source>
        <dbReference type="SAM" id="Coils"/>
    </source>
</evidence>
<dbReference type="EMBL" id="RQTK01000345">
    <property type="protein sequence ID" value="RUS81293.1"/>
    <property type="molecule type" value="Genomic_DNA"/>
</dbReference>
<comment type="caution">
    <text evidence="15">The sequence shown here is derived from an EMBL/GenBank/DDBJ whole genome shotgun (WGS) entry which is preliminary data.</text>
</comment>
<dbReference type="Proteomes" id="UP000271974">
    <property type="component" value="Unassembled WGS sequence"/>
</dbReference>
<feature type="non-terminal residue" evidence="15">
    <location>
        <position position="1"/>
    </location>
</feature>
<evidence type="ECO:0000256" key="10">
    <source>
        <dbReference type="ARBA" id="ARBA00023128"/>
    </source>
</evidence>
<evidence type="ECO:0000256" key="3">
    <source>
        <dbReference type="ARBA" id="ARBA00004496"/>
    </source>
</evidence>
<dbReference type="GO" id="GO:0035695">
    <property type="term" value="P:mitophagy by internal vacuole formation"/>
    <property type="evidence" value="ECO:0007669"/>
    <property type="project" value="TreeGrafter"/>
</dbReference>
<keyword evidence="8 13" id="KW-0175">Coiled coil</keyword>
<dbReference type="Pfam" id="PF16026">
    <property type="entry name" value="MIEAP"/>
    <property type="match status" value="1"/>
</dbReference>
<comment type="subcellular location">
    <subcellularLocation>
        <location evidence="3">Cytoplasm</location>
    </subcellularLocation>
    <subcellularLocation>
        <location evidence="2">Mitochondrion matrix</location>
    </subcellularLocation>
    <subcellularLocation>
        <location evidence="1">Mitochondrion outer membrane</location>
    </subcellularLocation>
</comment>
<evidence type="ECO:0000256" key="12">
    <source>
        <dbReference type="ARBA" id="ARBA00032687"/>
    </source>
</evidence>
<name>A0A433TIB8_ELYCH</name>
<evidence type="ECO:0000313" key="15">
    <source>
        <dbReference type="EMBL" id="RUS81293.1"/>
    </source>
</evidence>
<evidence type="ECO:0000256" key="8">
    <source>
        <dbReference type="ARBA" id="ARBA00023054"/>
    </source>
</evidence>
<keyword evidence="11" id="KW-0472">Membrane</keyword>
<reference evidence="15 16" key="1">
    <citation type="submission" date="2019-01" db="EMBL/GenBank/DDBJ databases">
        <title>A draft genome assembly of the solar-powered sea slug Elysia chlorotica.</title>
        <authorList>
            <person name="Cai H."/>
            <person name="Li Q."/>
            <person name="Fang X."/>
            <person name="Li J."/>
            <person name="Curtis N.E."/>
            <person name="Altenburger A."/>
            <person name="Shibata T."/>
            <person name="Feng M."/>
            <person name="Maeda T."/>
            <person name="Schwartz J.A."/>
            <person name="Shigenobu S."/>
            <person name="Lundholm N."/>
            <person name="Nishiyama T."/>
            <person name="Yang H."/>
            <person name="Hasebe M."/>
            <person name="Li S."/>
            <person name="Pierce S.K."/>
            <person name="Wang J."/>
        </authorList>
    </citation>
    <scope>NUCLEOTIDE SEQUENCE [LARGE SCALE GENOMIC DNA]</scope>
    <source>
        <strain evidence="15">EC2010</strain>
        <tissue evidence="15">Whole organism of an adult</tissue>
    </source>
</reference>
<evidence type="ECO:0000256" key="11">
    <source>
        <dbReference type="ARBA" id="ARBA00023136"/>
    </source>
</evidence>
<dbReference type="AlphaFoldDB" id="A0A433TIB8"/>
<feature type="coiled-coil region" evidence="13">
    <location>
        <begin position="395"/>
        <end position="429"/>
    </location>
</feature>
<comment type="similarity">
    <text evidence="4">Belongs to the MIEAP family.</text>
</comment>
<evidence type="ECO:0000256" key="5">
    <source>
        <dbReference type="ARBA" id="ARBA00019863"/>
    </source>
</evidence>